<accession>A0A067NXB3</accession>
<dbReference type="InParanoid" id="A0A067NXB3"/>
<gene>
    <name evidence="2" type="ORF">PLEOSDRAFT_156499</name>
</gene>
<evidence type="ECO:0000313" key="2">
    <source>
        <dbReference type="EMBL" id="KDQ28762.1"/>
    </source>
</evidence>
<organism evidence="2 3">
    <name type="scientific">Pleurotus ostreatus (strain PC15)</name>
    <name type="common">Oyster mushroom</name>
    <dbReference type="NCBI Taxonomy" id="1137138"/>
    <lineage>
        <taxon>Eukaryota</taxon>
        <taxon>Fungi</taxon>
        <taxon>Dikarya</taxon>
        <taxon>Basidiomycota</taxon>
        <taxon>Agaricomycotina</taxon>
        <taxon>Agaricomycetes</taxon>
        <taxon>Agaricomycetidae</taxon>
        <taxon>Agaricales</taxon>
        <taxon>Pleurotineae</taxon>
        <taxon>Pleurotaceae</taxon>
        <taxon>Pleurotus</taxon>
    </lineage>
</organism>
<evidence type="ECO:0000313" key="3">
    <source>
        <dbReference type="Proteomes" id="UP000027073"/>
    </source>
</evidence>
<sequence length="71" mass="7781">MFSHLSTKKQTTTSTTKTYTAKVVLPTMSPWSSQSSLQTSSSQKSYTKVPLGPAQMLDDDNVSWGPPSKKQ</sequence>
<dbReference type="Proteomes" id="UP000027073">
    <property type="component" value="Unassembled WGS sequence"/>
</dbReference>
<feature type="region of interest" description="Disordered" evidence="1">
    <location>
        <begin position="30"/>
        <end position="71"/>
    </location>
</feature>
<feature type="compositionally biased region" description="Low complexity" evidence="1">
    <location>
        <begin position="30"/>
        <end position="45"/>
    </location>
</feature>
<dbReference type="EMBL" id="KL198007">
    <property type="protein sequence ID" value="KDQ28762.1"/>
    <property type="molecule type" value="Genomic_DNA"/>
</dbReference>
<dbReference type="VEuPathDB" id="FungiDB:PLEOSDRAFT_156499"/>
<proteinExistence type="predicted"/>
<name>A0A067NXB3_PLEO1</name>
<reference evidence="3" key="1">
    <citation type="journal article" date="2014" name="Proc. Natl. Acad. Sci. U.S.A.">
        <title>Extensive sampling of basidiomycete genomes demonstrates inadequacy of the white-rot/brown-rot paradigm for wood decay fungi.</title>
        <authorList>
            <person name="Riley R."/>
            <person name="Salamov A.A."/>
            <person name="Brown D.W."/>
            <person name="Nagy L.G."/>
            <person name="Floudas D."/>
            <person name="Held B.W."/>
            <person name="Levasseur A."/>
            <person name="Lombard V."/>
            <person name="Morin E."/>
            <person name="Otillar R."/>
            <person name="Lindquist E.A."/>
            <person name="Sun H."/>
            <person name="LaButti K.M."/>
            <person name="Schmutz J."/>
            <person name="Jabbour D."/>
            <person name="Luo H."/>
            <person name="Baker S.E."/>
            <person name="Pisabarro A.G."/>
            <person name="Walton J.D."/>
            <person name="Blanchette R.A."/>
            <person name="Henrissat B."/>
            <person name="Martin F."/>
            <person name="Cullen D."/>
            <person name="Hibbett D.S."/>
            <person name="Grigoriev I.V."/>
        </authorList>
    </citation>
    <scope>NUCLEOTIDE SEQUENCE [LARGE SCALE GENOMIC DNA]</scope>
    <source>
        <strain evidence="3">PC15</strain>
    </source>
</reference>
<dbReference type="AlphaFoldDB" id="A0A067NXB3"/>
<protein>
    <submittedName>
        <fullName evidence="2">Uncharacterized protein</fullName>
    </submittedName>
</protein>
<dbReference type="HOGENOM" id="CLU_2741104_0_0_1"/>
<evidence type="ECO:0000256" key="1">
    <source>
        <dbReference type="SAM" id="MobiDB-lite"/>
    </source>
</evidence>